<dbReference type="Pfam" id="PF01406">
    <property type="entry name" value="tRNA-synt_1e"/>
    <property type="match status" value="1"/>
</dbReference>
<keyword evidence="7 10" id="KW-0648">Protein biosynthesis</keyword>
<dbReference type="RefSeq" id="WP_205257861.1">
    <property type="nucleotide sequence ID" value="NZ_BAAAPV010000005.1"/>
</dbReference>
<keyword evidence="6 10" id="KW-0067">ATP-binding</keyword>
<comment type="cofactor">
    <cofactor evidence="10">
        <name>Zn(2+)</name>
        <dbReference type="ChEBI" id="CHEBI:29105"/>
    </cofactor>
    <text evidence="10">Binds 1 zinc ion per subunit.</text>
</comment>
<feature type="binding site" evidence="10">
    <location>
        <position position="245"/>
    </location>
    <ligand>
        <name>Zn(2+)</name>
        <dbReference type="ChEBI" id="CHEBI:29105"/>
    </ligand>
</feature>
<evidence type="ECO:0000256" key="2">
    <source>
        <dbReference type="ARBA" id="ARBA00022598"/>
    </source>
</evidence>
<evidence type="ECO:0000256" key="9">
    <source>
        <dbReference type="ARBA" id="ARBA00047398"/>
    </source>
</evidence>
<dbReference type="GO" id="GO:0004817">
    <property type="term" value="F:cysteine-tRNA ligase activity"/>
    <property type="evidence" value="ECO:0007669"/>
    <property type="project" value="UniProtKB-UniRule"/>
</dbReference>
<keyword evidence="3 10" id="KW-0479">Metal-binding</keyword>
<feature type="short sequence motif" description="'HIGH' region" evidence="10">
    <location>
        <begin position="31"/>
        <end position="41"/>
    </location>
</feature>
<dbReference type="Gene3D" id="3.40.50.620">
    <property type="entry name" value="HUPs"/>
    <property type="match status" value="1"/>
</dbReference>
<accession>A0A939C685</accession>
<name>A0A939C685_9ACTN</name>
<comment type="caution">
    <text evidence="13">The sequence shown here is derived from an EMBL/GenBank/DDBJ whole genome shotgun (WGS) entry which is preliminary data.</text>
</comment>
<dbReference type="InterPro" id="IPR009080">
    <property type="entry name" value="tRNAsynth_Ia_anticodon-bd"/>
</dbReference>
<comment type="catalytic activity">
    <reaction evidence="9 10">
        <text>tRNA(Cys) + L-cysteine + ATP = L-cysteinyl-tRNA(Cys) + AMP + diphosphate</text>
        <dbReference type="Rhea" id="RHEA:17773"/>
        <dbReference type="Rhea" id="RHEA-COMP:9661"/>
        <dbReference type="Rhea" id="RHEA-COMP:9679"/>
        <dbReference type="ChEBI" id="CHEBI:30616"/>
        <dbReference type="ChEBI" id="CHEBI:33019"/>
        <dbReference type="ChEBI" id="CHEBI:35235"/>
        <dbReference type="ChEBI" id="CHEBI:78442"/>
        <dbReference type="ChEBI" id="CHEBI:78517"/>
        <dbReference type="ChEBI" id="CHEBI:456215"/>
        <dbReference type="EC" id="6.1.1.16"/>
    </reaction>
</comment>
<keyword evidence="8 10" id="KW-0030">Aminoacyl-tRNA synthetase</keyword>
<evidence type="ECO:0000256" key="7">
    <source>
        <dbReference type="ARBA" id="ARBA00022917"/>
    </source>
</evidence>
<dbReference type="NCBIfam" id="TIGR00435">
    <property type="entry name" value="cysS"/>
    <property type="match status" value="1"/>
</dbReference>
<evidence type="ECO:0000259" key="12">
    <source>
        <dbReference type="Pfam" id="PF23493"/>
    </source>
</evidence>
<dbReference type="Proteomes" id="UP000663801">
    <property type="component" value="Unassembled WGS sequence"/>
</dbReference>
<comment type="caution">
    <text evidence="10">Lacks conserved residue(s) required for the propagation of feature annotation.</text>
</comment>
<dbReference type="EC" id="6.1.1.16" evidence="10"/>
<dbReference type="Gene3D" id="1.20.120.1910">
    <property type="entry name" value="Cysteine-tRNA ligase, C-terminal anti-codon recognition domain"/>
    <property type="match status" value="1"/>
</dbReference>
<feature type="binding site" evidence="10">
    <location>
        <position position="29"/>
    </location>
    <ligand>
        <name>Zn(2+)</name>
        <dbReference type="ChEBI" id="CHEBI:29105"/>
    </ligand>
</feature>
<comment type="subunit">
    <text evidence="1 10">Monomer.</text>
</comment>
<evidence type="ECO:0000313" key="13">
    <source>
        <dbReference type="EMBL" id="MBM9477749.1"/>
    </source>
</evidence>
<protein>
    <recommendedName>
        <fullName evidence="10">Cysteine--tRNA ligase</fullName>
        <ecNumber evidence="10">6.1.1.16</ecNumber>
    </recommendedName>
    <alternativeName>
        <fullName evidence="10">Cysteinyl-tRNA synthetase</fullName>
        <shortName evidence="10">CysRS</shortName>
    </alternativeName>
</protein>
<feature type="binding site" evidence="10">
    <location>
        <position position="283"/>
    </location>
    <ligand>
        <name>ATP</name>
        <dbReference type="ChEBI" id="CHEBI:30616"/>
    </ligand>
</feature>
<keyword evidence="10" id="KW-0963">Cytoplasm</keyword>
<dbReference type="GO" id="GO:0005524">
    <property type="term" value="F:ATP binding"/>
    <property type="evidence" value="ECO:0007669"/>
    <property type="project" value="UniProtKB-UniRule"/>
</dbReference>
<comment type="subcellular location">
    <subcellularLocation>
        <location evidence="10">Cytoplasm</location>
    </subcellularLocation>
</comment>
<evidence type="ECO:0000256" key="10">
    <source>
        <dbReference type="HAMAP-Rule" id="MF_00041"/>
    </source>
</evidence>
<dbReference type="InterPro" id="IPR024909">
    <property type="entry name" value="Cys-tRNA/MSH_ligase"/>
</dbReference>
<dbReference type="SUPFAM" id="SSF52374">
    <property type="entry name" value="Nucleotidylyl transferase"/>
    <property type="match status" value="1"/>
</dbReference>
<dbReference type="InterPro" id="IPR015803">
    <property type="entry name" value="Cys-tRNA-ligase"/>
</dbReference>
<dbReference type="InterPro" id="IPR032678">
    <property type="entry name" value="tRNA-synt_1_cat_dom"/>
</dbReference>
<evidence type="ECO:0000256" key="4">
    <source>
        <dbReference type="ARBA" id="ARBA00022741"/>
    </source>
</evidence>
<dbReference type="GO" id="GO:0005829">
    <property type="term" value="C:cytosol"/>
    <property type="evidence" value="ECO:0007669"/>
    <property type="project" value="TreeGrafter"/>
</dbReference>
<reference evidence="13" key="1">
    <citation type="submission" date="2021-01" db="EMBL/GenBank/DDBJ databases">
        <title>KCTC 19127 draft genome.</title>
        <authorList>
            <person name="An D."/>
        </authorList>
    </citation>
    <scope>NUCLEOTIDE SEQUENCE</scope>
    <source>
        <strain evidence="13">KCTC 19127</strain>
    </source>
</reference>
<evidence type="ECO:0000256" key="1">
    <source>
        <dbReference type="ARBA" id="ARBA00011245"/>
    </source>
</evidence>
<feature type="binding site" evidence="10">
    <location>
        <position position="220"/>
    </location>
    <ligand>
        <name>Zn(2+)</name>
        <dbReference type="ChEBI" id="CHEBI:29105"/>
    </ligand>
</feature>
<dbReference type="Pfam" id="PF23493">
    <property type="entry name" value="CysS_C"/>
    <property type="match status" value="1"/>
</dbReference>
<feature type="binding site" evidence="10">
    <location>
        <position position="249"/>
    </location>
    <ligand>
        <name>Zn(2+)</name>
        <dbReference type="ChEBI" id="CHEBI:29105"/>
    </ligand>
</feature>
<feature type="domain" description="Cysteinyl-tRNA ligase anticodon binding" evidence="12">
    <location>
        <begin position="438"/>
        <end position="482"/>
    </location>
</feature>
<dbReference type="EMBL" id="JAERWL010000012">
    <property type="protein sequence ID" value="MBM9477749.1"/>
    <property type="molecule type" value="Genomic_DNA"/>
</dbReference>
<evidence type="ECO:0000256" key="8">
    <source>
        <dbReference type="ARBA" id="ARBA00023146"/>
    </source>
</evidence>
<dbReference type="GO" id="GO:0008270">
    <property type="term" value="F:zinc ion binding"/>
    <property type="evidence" value="ECO:0007669"/>
    <property type="project" value="UniProtKB-UniRule"/>
</dbReference>
<dbReference type="SUPFAM" id="SSF47323">
    <property type="entry name" value="Anticodon-binding domain of a subclass of class I aminoacyl-tRNA synthetases"/>
    <property type="match status" value="1"/>
</dbReference>
<evidence type="ECO:0000259" key="11">
    <source>
        <dbReference type="Pfam" id="PF01406"/>
    </source>
</evidence>
<dbReference type="PANTHER" id="PTHR10890">
    <property type="entry name" value="CYSTEINYL-TRNA SYNTHETASE"/>
    <property type="match status" value="1"/>
</dbReference>
<keyword evidence="14" id="KW-1185">Reference proteome</keyword>
<dbReference type="InterPro" id="IPR014729">
    <property type="entry name" value="Rossmann-like_a/b/a_fold"/>
</dbReference>
<keyword evidence="2 10" id="KW-0436">Ligase</keyword>
<feature type="domain" description="tRNA synthetases class I catalytic" evidence="11">
    <location>
        <begin position="16"/>
        <end position="326"/>
    </location>
</feature>
<dbReference type="HAMAP" id="MF_00041">
    <property type="entry name" value="Cys_tRNA_synth"/>
    <property type="match status" value="1"/>
</dbReference>
<proteinExistence type="inferred from homology"/>
<dbReference type="PRINTS" id="PR00983">
    <property type="entry name" value="TRNASYNTHCYS"/>
</dbReference>
<evidence type="ECO:0000256" key="5">
    <source>
        <dbReference type="ARBA" id="ARBA00022833"/>
    </source>
</evidence>
<keyword evidence="4 10" id="KW-0547">Nucleotide-binding</keyword>
<dbReference type="AlphaFoldDB" id="A0A939C685"/>
<sequence>MGLQLFNSLTSRAEAFVPLTSGPVRMYSCGPTVYSQAHLGNLRAYLFSDVLRRTLQWSGYAVESVVNITDVGHTVGESDLGEDKIEAAARRELRSVRELTDHYTELFRQDLATLNVLPATHQPRASDYVPQMVEFARVLDERGYTYRLPSGLYFDTSLDPDYGLLAKAKAGLVEQRDLGEEGKRHPADFAVWRSDTPDERRVMRWDSPWGPGVPGWHLECSVMSLALLGSPFDLHTGGVDHREIHHVNEMAQSAAYLGIPAADWVRTWMHNEFLLSGGQKISKSAGRMPLLSDVAAAGLDPMAFRYLVLTAHYRRQLNFTEAGLRGAATALGRLRTRVPAGAPLVGTTFDEIAGTLSPAGREWLTRIDTALTDDLNTPRALAEVTTMLRSDLDPAEQRTVALAADTVLGLGLAGPADAVVAGDAGPTVPDGMLEQDVAAIEELVARRQEARAARDFAEADRVRDELHELGVEVTDTPDGPRWTVTGGS</sequence>
<organism evidence="13 14">
    <name type="scientific">Nakamurella flavida</name>
    <dbReference type="NCBI Taxonomy" id="363630"/>
    <lineage>
        <taxon>Bacteria</taxon>
        <taxon>Bacillati</taxon>
        <taxon>Actinomycetota</taxon>
        <taxon>Actinomycetes</taxon>
        <taxon>Nakamurellales</taxon>
        <taxon>Nakamurellaceae</taxon>
        <taxon>Nakamurella</taxon>
    </lineage>
</organism>
<comment type="similarity">
    <text evidence="10">Belongs to the class-I aminoacyl-tRNA synthetase family.</text>
</comment>
<dbReference type="InterPro" id="IPR056411">
    <property type="entry name" value="CysS_C"/>
</dbReference>
<dbReference type="GO" id="GO:0006423">
    <property type="term" value="P:cysteinyl-tRNA aminoacylation"/>
    <property type="evidence" value="ECO:0007669"/>
    <property type="project" value="UniProtKB-UniRule"/>
</dbReference>
<dbReference type="PANTHER" id="PTHR10890:SF3">
    <property type="entry name" value="CYSTEINE--TRNA LIGASE, CYTOPLASMIC"/>
    <property type="match status" value="1"/>
</dbReference>
<keyword evidence="5 10" id="KW-0862">Zinc</keyword>
<evidence type="ECO:0000256" key="6">
    <source>
        <dbReference type="ARBA" id="ARBA00022840"/>
    </source>
</evidence>
<dbReference type="CDD" id="cd00672">
    <property type="entry name" value="CysRS_core"/>
    <property type="match status" value="1"/>
</dbReference>
<evidence type="ECO:0000256" key="3">
    <source>
        <dbReference type="ARBA" id="ARBA00022723"/>
    </source>
</evidence>
<gene>
    <name evidence="10" type="primary">cysS</name>
    <name evidence="13" type="ORF">JL107_14955</name>
</gene>
<evidence type="ECO:0000313" key="14">
    <source>
        <dbReference type="Proteomes" id="UP000663801"/>
    </source>
</evidence>